<dbReference type="RefSeq" id="WP_005632177.1">
    <property type="nucleotide sequence ID" value="NZ_AMRA01000144.1"/>
</dbReference>
<sequence>MTAVTNPATEPASQDWLLEPVLAPTVTGDVLAPYYEAAARGELAMPFCSRCDLALELEQRVCDGCGGTESQWRTVEVAGTVHAATLMHRREPGLVRAKEPYPVVDVELRSGHRIVMTTVHPSASAPPVGASVRIGFRRLGDVVLPAVESVEVSQ</sequence>
<organism evidence="2 3">
    <name type="scientific">Mycolicibacterium hassiacum (strain DSM 44199 / CIP 105218 / JCM 12690 / 3849)</name>
    <name type="common">Mycobacterium hassiacum</name>
    <dbReference type="NCBI Taxonomy" id="1122247"/>
    <lineage>
        <taxon>Bacteria</taxon>
        <taxon>Bacillati</taxon>
        <taxon>Actinomycetota</taxon>
        <taxon>Actinomycetes</taxon>
        <taxon>Mycobacteriales</taxon>
        <taxon>Mycobacteriaceae</taxon>
        <taxon>Mycolicibacterium</taxon>
    </lineage>
</organism>
<protein>
    <recommendedName>
        <fullName evidence="1">ChsH2 C-terminal OB-fold domain-containing protein</fullName>
    </recommendedName>
</protein>
<dbReference type="SUPFAM" id="SSF50249">
    <property type="entry name" value="Nucleic acid-binding proteins"/>
    <property type="match status" value="1"/>
</dbReference>
<feature type="domain" description="ChsH2 C-terminal OB-fold" evidence="1">
    <location>
        <begin position="72"/>
        <end position="137"/>
    </location>
</feature>
<dbReference type="InterPro" id="IPR052513">
    <property type="entry name" value="Thioester_dehydratase-like"/>
</dbReference>
<dbReference type="Pfam" id="PF01796">
    <property type="entry name" value="OB_ChsH2_C"/>
    <property type="match status" value="1"/>
</dbReference>
<accession>K5BA06</accession>
<keyword evidence="3" id="KW-1185">Reference proteome</keyword>
<dbReference type="eggNOG" id="COG1545">
    <property type="taxonomic scope" value="Bacteria"/>
</dbReference>
<name>K5BA06_MYCHD</name>
<dbReference type="InterPro" id="IPR002878">
    <property type="entry name" value="ChsH2_C"/>
</dbReference>
<dbReference type="PANTHER" id="PTHR34075:SF5">
    <property type="entry name" value="BLR3430 PROTEIN"/>
    <property type="match status" value="1"/>
</dbReference>
<dbReference type="AlphaFoldDB" id="K5BA06"/>
<dbReference type="Proteomes" id="UP000006265">
    <property type="component" value="Unassembled WGS sequence"/>
</dbReference>
<comment type="caution">
    <text evidence="2">The sequence shown here is derived from an EMBL/GenBank/DDBJ whole genome shotgun (WGS) entry which is preliminary data.</text>
</comment>
<dbReference type="InterPro" id="IPR012340">
    <property type="entry name" value="NA-bd_OB-fold"/>
</dbReference>
<dbReference type="EMBL" id="AMRA01000144">
    <property type="protein sequence ID" value="EKF21405.1"/>
    <property type="molecule type" value="Genomic_DNA"/>
</dbReference>
<dbReference type="STRING" id="1122247.GCA_000379865_03132"/>
<proteinExistence type="predicted"/>
<evidence type="ECO:0000313" key="3">
    <source>
        <dbReference type="Proteomes" id="UP000006265"/>
    </source>
</evidence>
<reference evidence="2 3" key="1">
    <citation type="journal article" date="2012" name="J. Bacteriol.">
        <title>Genome sequence of Mycobacterium hassiacum DSM 44199, a rare source of heat-stable mycobacterial proteins.</title>
        <authorList>
            <person name="Tiago I."/>
            <person name="Maranha A."/>
            <person name="Mendes V."/>
            <person name="Alarico S."/>
            <person name="Moynihan P.J."/>
            <person name="Clarke A.J."/>
            <person name="Macedo-Ribeiro S."/>
            <person name="Pereira P.J."/>
            <person name="Empadinhas N."/>
        </authorList>
    </citation>
    <scope>NUCLEOTIDE SEQUENCE [LARGE SCALE GENOMIC DNA]</scope>
    <source>
        <strain evidence="3">DSM 44199 / CIP 105218 / JCM 12690 / 3849</strain>
    </source>
</reference>
<evidence type="ECO:0000313" key="2">
    <source>
        <dbReference type="EMBL" id="EKF21405.1"/>
    </source>
</evidence>
<dbReference type="PATRIC" id="fig|1122247.3.peg.4435"/>
<dbReference type="PANTHER" id="PTHR34075">
    <property type="entry name" value="BLR3430 PROTEIN"/>
    <property type="match status" value="1"/>
</dbReference>
<gene>
    <name evidence="2" type="ORF">C731_4631</name>
</gene>
<evidence type="ECO:0000259" key="1">
    <source>
        <dbReference type="Pfam" id="PF01796"/>
    </source>
</evidence>
<dbReference type="OrthoDB" id="4374555at2"/>